<evidence type="ECO:0008006" key="3">
    <source>
        <dbReference type="Google" id="ProtNLM"/>
    </source>
</evidence>
<gene>
    <name evidence="1" type="ORF">IPOD504_LOCUS5827</name>
</gene>
<organism evidence="1 2">
    <name type="scientific">Iphiclides podalirius</name>
    <name type="common">scarce swallowtail</name>
    <dbReference type="NCBI Taxonomy" id="110791"/>
    <lineage>
        <taxon>Eukaryota</taxon>
        <taxon>Metazoa</taxon>
        <taxon>Ecdysozoa</taxon>
        <taxon>Arthropoda</taxon>
        <taxon>Hexapoda</taxon>
        <taxon>Insecta</taxon>
        <taxon>Pterygota</taxon>
        <taxon>Neoptera</taxon>
        <taxon>Endopterygota</taxon>
        <taxon>Lepidoptera</taxon>
        <taxon>Glossata</taxon>
        <taxon>Ditrysia</taxon>
        <taxon>Papilionoidea</taxon>
        <taxon>Papilionidae</taxon>
        <taxon>Papilioninae</taxon>
        <taxon>Iphiclides</taxon>
    </lineage>
</organism>
<dbReference type="EMBL" id="OW152829">
    <property type="protein sequence ID" value="CAH2047545.1"/>
    <property type="molecule type" value="Genomic_DNA"/>
</dbReference>
<feature type="non-terminal residue" evidence="1">
    <location>
        <position position="1"/>
    </location>
</feature>
<sequence length="151" mass="16985">MTCAVPIRGRDLKSQINASTQLISTLESFRRGDVKAIEKSRVMPLILTRVHFGFKATLFANRLVPTDTFLNITWVEKCLRSEIVLKSYASFRPYQQLDMICTGERDGFEPGLTPVEAKIIGGGSMRRAAPRHFDRYGFHTTSSAELCADIK</sequence>
<name>A0ABN8I738_9NEOP</name>
<evidence type="ECO:0000313" key="1">
    <source>
        <dbReference type="EMBL" id="CAH2047545.1"/>
    </source>
</evidence>
<proteinExistence type="predicted"/>
<dbReference type="Proteomes" id="UP000837857">
    <property type="component" value="Chromosome 17"/>
</dbReference>
<accession>A0ABN8I738</accession>
<protein>
    <recommendedName>
        <fullName evidence="3">BRCT domain-containing protein</fullName>
    </recommendedName>
</protein>
<evidence type="ECO:0000313" key="2">
    <source>
        <dbReference type="Proteomes" id="UP000837857"/>
    </source>
</evidence>
<reference evidence="1" key="1">
    <citation type="submission" date="2022-03" db="EMBL/GenBank/DDBJ databases">
        <authorList>
            <person name="Martin H S."/>
        </authorList>
    </citation>
    <scope>NUCLEOTIDE SEQUENCE</scope>
</reference>
<keyword evidence="2" id="KW-1185">Reference proteome</keyword>